<gene>
    <name evidence="4" type="ORF">ENR23_12250</name>
</gene>
<comment type="caution">
    <text evidence="4">The sequence shown here is derived from an EMBL/GenBank/DDBJ whole genome shotgun (WGS) entry which is preliminary data.</text>
</comment>
<dbReference type="AlphaFoldDB" id="A0A832I5W8"/>
<dbReference type="Pfam" id="PF01979">
    <property type="entry name" value="Amidohydro_1"/>
    <property type="match status" value="1"/>
</dbReference>
<dbReference type="EMBL" id="DSQF01000025">
    <property type="protein sequence ID" value="HGZ44164.1"/>
    <property type="molecule type" value="Genomic_DNA"/>
</dbReference>
<dbReference type="InterPro" id="IPR050287">
    <property type="entry name" value="MTA/SAH_deaminase"/>
</dbReference>
<reference evidence="4" key="1">
    <citation type="journal article" date="2020" name="mSystems">
        <title>Genome- and Community-Level Interaction Insights into Carbon Utilization and Element Cycling Functions of Hydrothermarchaeota in Hydrothermal Sediment.</title>
        <authorList>
            <person name="Zhou Z."/>
            <person name="Liu Y."/>
            <person name="Xu W."/>
            <person name="Pan J."/>
            <person name="Luo Z.H."/>
            <person name="Li M."/>
        </authorList>
    </citation>
    <scope>NUCLEOTIDE SEQUENCE [LARGE SCALE GENOMIC DNA]</scope>
    <source>
        <strain evidence="4">SpSt-381</strain>
    </source>
</reference>
<evidence type="ECO:0000256" key="2">
    <source>
        <dbReference type="SAM" id="MobiDB-lite"/>
    </source>
</evidence>
<dbReference type="PANTHER" id="PTHR43794:SF11">
    <property type="entry name" value="AMIDOHYDROLASE-RELATED DOMAIN-CONTAINING PROTEIN"/>
    <property type="match status" value="1"/>
</dbReference>
<accession>A0A832I5W8</accession>
<evidence type="ECO:0000313" key="4">
    <source>
        <dbReference type="EMBL" id="HGZ44164.1"/>
    </source>
</evidence>
<name>A0A832I5W8_UNCEI</name>
<dbReference type="GO" id="GO:0016787">
    <property type="term" value="F:hydrolase activity"/>
    <property type="evidence" value="ECO:0007669"/>
    <property type="project" value="UniProtKB-KW"/>
</dbReference>
<dbReference type="InterPro" id="IPR006680">
    <property type="entry name" value="Amidohydro-rel"/>
</dbReference>
<keyword evidence="1 4" id="KW-0378">Hydrolase</keyword>
<evidence type="ECO:0000259" key="3">
    <source>
        <dbReference type="Pfam" id="PF01979"/>
    </source>
</evidence>
<feature type="region of interest" description="Disordered" evidence="2">
    <location>
        <begin position="1"/>
        <end position="29"/>
    </location>
</feature>
<evidence type="ECO:0000256" key="1">
    <source>
        <dbReference type="ARBA" id="ARBA00022801"/>
    </source>
</evidence>
<dbReference type="Gene3D" id="3.20.20.140">
    <property type="entry name" value="Metal-dependent hydrolases"/>
    <property type="match status" value="1"/>
</dbReference>
<dbReference type="InterPro" id="IPR032466">
    <property type="entry name" value="Metal_Hydrolase"/>
</dbReference>
<sequence>MSGSGSPRRGHGRWTGGEPAAGGARRAPRPGWVNAHTHLYAGLAGLGMPAPPEPPRTFLEILERVWWRLDRALDERSLRAAARLHAAEALLAGTTALVDHHESPGMIEGSLEVLADACQELGVRAVLCYGATERNGGRDEAEAGLAECRRFARSNARPLVRGMVGLHASFTVSDETLAEAGRLARELGIGVHVHVAEDAADVEDARRRGHPDPLARLLACGALPPGSILAHGVHLDEAAVRRADAAGLWIVQNPRSNAGNRVGYPRALWASARVALGTDGHPADLRAELDALVRAAAAAPDERASASRLVERAEAGRRLLALHFDEADLARDQVVLDDTAGSGRPRVATVRVAGRTVVADGRLVHADLAEVRAAAAAAAPALWARMEALPWRA</sequence>
<proteinExistence type="predicted"/>
<dbReference type="PANTHER" id="PTHR43794">
    <property type="entry name" value="AMINOHYDROLASE SSNA-RELATED"/>
    <property type="match status" value="1"/>
</dbReference>
<feature type="domain" description="Amidohydrolase-related" evidence="3">
    <location>
        <begin position="30"/>
        <end position="291"/>
    </location>
</feature>
<dbReference type="SUPFAM" id="SSF51556">
    <property type="entry name" value="Metallo-dependent hydrolases"/>
    <property type="match status" value="1"/>
</dbReference>
<protein>
    <submittedName>
        <fullName evidence="4">Amidohydrolase</fullName>
    </submittedName>
</protein>
<organism evidence="4">
    <name type="scientific">Eiseniibacteriota bacterium</name>
    <dbReference type="NCBI Taxonomy" id="2212470"/>
    <lineage>
        <taxon>Bacteria</taxon>
        <taxon>Candidatus Eiseniibacteriota</taxon>
    </lineage>
</organism>